<keyword evidence="4" id="KW-0813">Transport</keyword>
<keyword evidence="10" id="KW-1006">Bacterial flagellum protein export</keyword>
<dbReference type="GO" id="GO:0015031">
    <property type="term" value="P:protein transport"/>
    <property type="evidence" value="ECO:0007669"/>
    <property type="project" value="UniProtKB-KW"/>
</dbReference>
<dbReference type="GO" id="GO:0044781">
    <property type="term" value="P:bacterial-type flagellum organization"/>
    <property type="evidence" value="ECO:0007669"/>
    <property type="project" value="UniProtKB-KW"/>
</dbReference>
<dbReference type="GO" id="GO:0009288">
    <property type="term" value="C:bacterial-type flagellum"/>
    <property type="evidence" value="ECO:0007669"/>
    <property type="project" value="InterPro"/>
</dbReference>
<evidence type="ECO:0000256" key="2">
    <source>
        <dbReference type="ARBA" id="ARBA00010004"/>
    </source>
</evidence>
<evidence type="ECO:0000256" key="3">
    <source>
        <dbReference type="ARBA" id="ARBA00020392"/>
    </source>
</evidence>
<feature type="coiled-coil region" evidence="11">
    <location>
        <begin position="80"/>
        <end position="140"/>
    </location>
</feature>
<dbReference type="NCBIfam" id="TIGR02473">
    <property type="entry name" value="flagell_FliJ"/>
    <property type="match status" value="1"/>
</dbReference>
<dbReference type="InterPro" id="IPR052570">
    <property type="entry name" value="FliJ"/>
</dbReference>
<dbReference type="PANTHER" id="PTHR38786:SF1">
    <property type="entry name" value="FLAGELLAR FLIJ PROTEIN"/>
    <property type="match status" value="1"/>
</dbReference>
<protein>
    <recommendedName>
        <fullName evidence="3">Flagellar FliJ protein</fullName>
    </recommendedName>
</protein>
<organism evidence="13 14">
    <name type="scientific">Motiliproteus coralliicola</name>
    <dbReference type="NCBI Taxonomy" id="2283196"/>
    <lineage>
        <taxon>Bacteria</taxon>
        <taxon>Pseudomonadati</taxon>
        <taxon>Pseudomonadota</taxon>
        <taxon>Gammaproteobacteria</taxon>
        <taxon>Oceanospirillales</taxon>
        <taxon>Oceanospirillaceae</taxon>
        <taxon>Motiliproteus</taxon>
    </lineage>
</organism>
<feature type="compositionally biased region" description="Basic and acidic residues" evidence="12">
    <location>
        <begin position="13"/>
        <end position="22"/>
    </location>
</feature>
<evidence type="ECO:0000256" key="11">
    <source>
        <dbReference type="SAM" id="Coils"/>
    </source>
</evidence>
<dbReference type="PANTHER" id="PTHR38786">
    <property type="entry name" value="FLAGELLAR FLIJ PROTEIN"/>
    <property type="match status" value="1"/>
</dbReference>
<keyword evidence="13" id="KW-0282">Flagellum</keyword>
<evidence type="ECO:0000313" key="13">
    <source>
        <dbReference type="EMBL" id="RDE22416.1"/>
    </source>
</evidence>
<evidence type="ECO:0000256" key="7">
    <source>
        <dbReference type="ARBA" id="ARBA00022795"/>
    </source>
</evidence>
<dbReference type="Pfam" id="PF02050">
    <property type="entry name" value="FliJ"/>
    <property type="match status" value="1"/>
</dbReference>
<keyword evidence="9" id="KW-0472">Membrane</keyword>
<reference evidence="13 14" key="1">
    <citation type="submission" date="2018-07" db="EMBL/GenBank/DDBJ databases">
        <title>Motiliproteus coralliicola sp. nov., a bacterium isolated from Coral.</title>
        <authorList>
            <person name="Wang G."/>
        </authorList>
    </citation>
    <scope>NUCLEOTIDE SEQUENCE [LARGE SCALE GENOMIC DNA]</scope>
    <source>
        <strain evidence="13 14">C34</strain>
    </source>
</reference>
<dbReference type="OrthoDB" id="6118332at2"/>
<feature type="region of interest" description="Disordered" evidence="12">
    <location>
        <begin position="1"/>
        <end position="22"/>
    </location>
</feature>
<evidence type="ECO:0000256" key="1">
    <source>
        <dbReference type="ARBA" id="ARBA00004413"/>
    </source>
</evidence>
<keyword evidence="7" id="KW-1005">Bacterial flagellum biogenesis</keyword>
<keyword evidence="6" id="KW-0145">Chemotaxis</keyword>
<keyword evidence="8" id="KW-0653">Protein transport</keyword>
<comment type="subcellular location">
    <subcellularLocation>
        <location evidence="1">Cell membrane</location>
        <topology evidence="1">Peripheral membrane protein</topology>
        <orientation evidence="1">Cytoplasmic side</orientation>
    </subcellularLocation>
</comment>
<dbReference type="RefSeq" id="WP_114695041.1">
    <property type="nucleotide sequence ID" value="NZ_QQOH01000002.1"/>
</dbReference>
<dbReference type="EMBL" id="QQOH01000002">
    <property type="protein sequence ID" value="RDE22416.1"/>
    <property type="molecule type" value="Genomic_DNA"/>
</dbReference>
<evidence type="ECO:0000313" key="14">
    <source>
        <dbReference type="Proteomes" id="UP000253769"/>
    </source>
</evidence>
<evidence type="ECO:0000256" key="12">
    <source>
        <dbReference type="SAM" id="MobiDB-lite"/>
    </source>
</evidence>
<dbReference type="GO" id="GO:0005886">
    <property type="term" value="C:plasma membrane"/>
    <property type="evidence" value="ECO:0007669"/>
    <property type="project" value="UniProtKB-SubCell"/>
</dbReference>
<dbReference type="Proteomes" id="UP000253769">
    <property type="component" value="Unassembled WGS sequence"/>
</dbReference>
<dbReference type="AlphaFoldDB" id="A0A369WPB9"/>
<dbReference type="Gene3D" id="1.10.287.1700">
    <property type="match status" value="1"/>
</dbReference>
<gene>
    <name evidence="13" type="primary">fliJ</name>
    <name evidence="13" type="ORF">DV711_07365</name>
</gene>
<keyword evidence="13" id="KW-0969">Cilium</keyword>
<keyword evidence="5" id="KW-1003">Cell membrane</keyword>
<evidence type="ECO:0000256" key="10">
    <source>
        <dbReference type="ARBA" id="ARBA00023225"/>
    </source>
</evidence>
<evidence type="ECO:0000256" key="4">
    <source>
        <dbReference type="ARBA" id="ARBA00022448"/>
    </source>
</evidence>
<sequence>MKRSKRLRPVQHLAERRRKEAEQQLGAAQQQLLAEQQKLVQLEQYLADYQQSLLQTGRDGVAIDQLQRLQSFKHRLLDALAQQRRQIEFCRQLLDRAKQTWHQASGRERAMESLIDRAAQQEARDEEKLLQKQIDELAQSRRSRPRVDG</sequence>
<accession>A0A369WPB9</accession>
<evidence type="ECO:0000256" key="6">
    <source>
        <dbReference type="ARBA" id="ARBA00022500"/>
    </source>
</evidence>
<evidence type="ECO:0000256" key="5">
    <source>
        <dbReference type="ARBA" id="ARBA00022475"/>
    </source>
</evidence>
<name>A0A369WPB9_9GAMM</name>
<proteinExistence type="inferred from homology"/>
<dbReference type="GO" id="GO:0006935">
    <property type="term" value="P:chemotaxis"/>
    <property type="evidence" value="ECO:0007669"/>
    <property type="project" value="UniProtKB-KW"/>
</dbReference>
<dbReference type="InterPro" id="IPR053716">
    <property type="entry name" value="Flag_assembly_chemotaxis_eff"/>
</dbReference>
<keyword evidence="14" id="KW-1185">Reference proteome</keyword>
<keyword evidence="11" id="KW-0175">Coiled coil</keyword>
<evidence type="ECO:0000256" key="8">
    <source>
        <dbReference type="ARBA" id="ARBA00022927"/>
    </source>
</evidence>
<evidence type="ECO:0000256" key="9">
    <source>
        <dbReference type="ARBA" id="ARBA00023136"/>
    </source>
</evidence>
<dbReference type="GO" id="GO:0071973">
    <property type="term" value="P:bacterial-type flagellum-dependent cell motility"/>
    <property type="evidence" value="ECO:0007669"/>
    <property type="project" value="InterPro"/>
</dbReference>
<comment type="caution">
    <text evidence="13">The sequence shown here is derived from an EMBL/GenBank/DDBJ whole genome shotgun (WGS) entry which is preliminary data.</text>
</comment>
<keyword evidence="13" id="KW-0966">Cell projection</keyword>
<comment type="similarity">
    <text evidence="2">Belongs to the FliJ family.</text>
</comment>
<dbReference type="InterPro" id="IPR012823">
    <property type="entry name" value="Flagell_FliJ"/>
</dbReference>